<dbReference type="EMBL" id="BMKK01000016">
    <property type="protein sequence ID" value="GGD80692.1"/>
    <property type="molecule type" value="Genomic_DNA"/>
</dbReference>
<keyword evidence="3" id="KW-1185">Reference proteome</keyword>
<feature type="chain" id="PRO_5037226544" description="DUF1795 domain-containing protein" evidence="1">
    <location>
        <begin position="19"/>
        <end position="171"/>
    </location>
</feature>
<evidence type="ECO:0000313" key="3">
    <source>
        <dbReference type="Proteomes" id="UP000609064"/>
    </source>
</evidence>
<evidence type="ECO:0008006" key="4">
    <source>
        <dbReference type="Google" id="ProtNLM"/>
    </source>
</evidence>
<dbReference type="RefSeq" id="WP_188770872.1">
    <property type="nucleotide sequence ID" value="NZ_BMKK01000016.1"/>
</dbReference>
<feature type="signal peptide" evidence="1">
    <location>
        <begin position="1"/>
        <end position="18"/>
    </location>
</feature>
<evidence type="ECO:0000313" key="2">
    <source>
        <dbReference type="EMBL" id="GGD80692.1"/>
    </source>
</evidence>
<dbReference type="AlphaFoldDB" id="A0A916Z965"/>
<accession>A0A916Z965</accession>
<keyword evidence="1" id="KW-0732">Signal</keyword>
<comment type="caution">
    <text evidence="2">The sequence shown here is derived from an EMBL/GenBank/DDBJ whole genome shotgun (WGS) entry which is preliminary data.</text>
</comment>
<dbReference type="Proteomes" id="UP000609064">
    <property type="component" value="Unassembled WGS sequence"/>
</dbReference>
<sequence length="171" mass="19594">MKKLFISLFIFIGFTANASSLTDSIKVLDFKPYKIDYPSSWRLKAGCAVNECSILSPADTLSWPDGYTESINLTFNPLPSASYTADQYATYSIGYLPKVVKNFKVIEKKKLKSNVIRVTYSGEKDTHKQTWRQYYYVKSSKVYIVTFSAETSKYPAYQPFIEPFLNSFTLK</sequence>
<reference evidence="2" key="2">
    <citation type="submission" date="2020-09" db="EMBL/GenBank/DDBJ databases">
        <authorList>
            <person name="Sun Q."/>
            <person name="Zhou Y."/>
        </authorList>
    </citation>
    <scope>NUCLEOTIDE SEQUENCE</scope>
    <source>
        <strain evidence="2">CGMCC 1.15958</strain>
    </source>
</reference>
<evidence type="ECO:0000256" key="1">
    <source>
        <dbReference type="SAM" id="SignalP"/>
    </source>
</evidence>
<organism evidence="2 3">
    <name type="scientific">Emticicia aquatilis</name>
    <dbReference type="NCBI Taxonomy" id="1537369"/>
    <lineage>
        <taxon>Bacteria</taxon>
        <taxon>Pseudomonadati</taxon>
        <taxon>Bacteroidota</taxon>
        <taxon>Cytophagia</taxon>
        <taxon>Cytophagales</taxon>
        <taxon>Leadbetterellaceae</taxon>
        <taxon>Emticicia</taxon>
    </lineage>
</organism>
<reference evidence="2" key="1">
    <citation type="journal article" date="2014" name="Int. J. Syst. Evol. Microbiol.">
        <title>Complete genome sequence of Corynebacterium casei LMG S-19264T (=DSM 44701T), isolated from a smear-ripened cheese.</title>
        <authorList>
            <consortium name="US DOE Joint Genome Institute (JGI-PGF)"/>
            <person name="Walter F."/>
            <person name="Albersmeier A."/>
            <person name="Kalinowski J."/>
            <person name="Ruckert C."/>
        </authorList>
    </citation>
    <scope>NUCLEOTIDE SEQUENCE</scope>
    <source>
        <strain evidence="2">CGMCC 1.15958</strain>
    </source>
</reference>
<protein>
    <recommendedName>
        <fullName evidence="4">DUF1795 domain-containing protein</fullName>
    </recommendedName>
</protein>
<proteinExistence type="predicted"/>
<dbReference type="Gene3D" id="3.40.1000.10">
    <property type="entry name" value="Mog1/PsbP, alpha/beta/alpha sandwich"/>
    <property type="match status" value="1"/>
</dbReference>
<gene>
    <name evidence="2" type="ORF">GCM10011514_51020</name>
</gene>
<name>A0A916Z965_9BACT</name>